<dbReference type="InterPro" id="IPR036388">
    <property type="entry name" value="WH-like_DNA-bd_sf"/>
</dbReference>
<proteinExistence type="predicted"/>
<evidence type="ECO:0000259" key="1">
    <source>
        <dbReference type="SMART" id="SM00347"/>
    </source>
</evidence>
<dbReference type="Proteomes" id="UP001528673">
    <property type="component" value="Unassembled WGS sequence"/>
</dbReference>
<dbReference type="InterPro" id="IPR000835">
    <property type="entry name" value="HTH_MarR-typ"/>
</dbReference>
<evidence type="ECO:0000313" key="3">
    <source>
        <dbReference type="Proteomes" id="UP001528673"/>
    </source>
</evidence>
<accession>A0ABT5N4B9</accession>
<feature type="domain" description="HTH marR-type" evidence="1">
    <location>
        <begin position="38"/>
        <end position="137"/>
    </location>
</feature>
<keyword evidence="3" id="KW-1185">Reference proteome</keyword>
<dbReference type="EMBL" id="JAQSIP010000013">
    <property type="protein sequence ID" value="MDD0840932.1"/>
    <property type="molecule type" value="Genomic_DNA"/>
</dbReference>
<sequence length="170" mass="18500">MPSPEITADVPVATAQPRGCTNFKLRSLTRQVTQRYDAELSKAGLKGTQFSLLSCVDRLGPIQPSELAHTMSMDASTLTRNLRPLLDAGWLLLGPGQNGRSRLVHITEAGRLKRQEARARWREAQLSLNALLGEPVVVALHALLDDSLLKLEAAAEGQDATPDPDADPRF</sequence>
<organism evidence="2 3">
    <name type="scientific">Curvibacter cyanobacteriorum</name>
    <dbReference type="NCBI Taxonomy" id="3026422"/>
    <lineage>
        <taxon>Bacteria</taxon>
        <taxon>Pseudomonadati</taxon>
        <taxon>Pseudomonadota</taxon>
        <taxon>Betaproteobacteria</taxon>
        <taxon>Burkholderiales</taxon>
        <taxon>Comamonadaceae</taxon>
        <taxon>Curvibacter</taxon>
    </lineage>
</organism>
<dbReference type="PANTHER" id="PTHR39515:SF2">
    <property type="entry name" value="HTH-TYPE TRANSCRIPTIONAL REGULATOR RV0880"/>
    <property type="match status" value="1"/>
</dbReference>
<dbReference type="InterPro" id="IPR036390">
    <property type="entry name" value="WH_DNA-bd_sf"/>
</dbReference>
<dbReference type="RefSeq" id="WP_273953712.1">
    <property type="nucleotide sequence ID" value="NZ_JAQSIP010000013.1"/>
</dbReference>
<dbReference type="SMART" id="SM00347">
    <property type="entry name" value="HTH_MARR"/>
    <property type="match status" value="1"/>
</dbReference>
<protein>
    <submittedName>
        <fullName evidence="2">MarR family transcriptional regulator</fullName>
    </submittedName>
</protein>
<name>A0ABT5N4B9_9BURK</name>
<gene>
    <name evidence="2" type="ORF">PSQ40_20315</name>
</gene>
<dbReference type="Pfam" id="PF01047">
    <property type="entry name" value="MarR"/>
    <property type="match status" value="1"/>
</dbReference>
<evidence type="ECO:0000313" key="2">
    <source>
        <dbReference type="EMBL" id="MDD0840932.1"/>
    </source>
</evidence>
<dbReference type="InterPro" id="IPR052526">
    <property type="entry name" value="HTH-type_Bedaq_tolerance"/>
</dbReference>
<reference evidence="2 3" key="1">
    <citation type="submission" date="2023-02" db="EMBL/GenBank/DDBJ databases">
        <title>Bacterial whole genomic sequence of Curvibacter sp. HBC61.</title>
        <authorList>
            <person name="Le V."/>
            <person name="Ko S.-R."/>
            <person name="Ahn C.-Y."/>
            <person name="Oh H.-M."/>
        </authorList>
    </citation>
    <scope>NUCLEOTIDE SEQUENCE [LARGE SCALE GENOMIC DNA]</scope>
    <source>
        <strain evidence="2 3">HBC61</strain>
    </source>
</reference>
<dbReference type="SUPFAM" id="SSF46785">
    <property type="entry name" value="Winged helix' DNA-binding domain"/>
    <property type="match status" value="1"/>
</dbReference>
<dbReference type="Gene3D" id="1.10.10.10">
    <property type="entry name" value="Winged helix-like DNA-binding domain superfamily/Winged helix DNA-binding domain"/>
    <property type="match status" value="1"/>
</dbReference>
<comment type="caution">
    <text evidence="2">The sequence shown here is derived from an EMBL/GenBank/DDBJ whole genome shotgun (WGS) entry which is preliminary data.</text>
</comment>
<dbReference type="PANTHER" id="PTHR39515">
    <property type="entry name" value="CONSERVED PROTEIN"/>
    <property type="match status" value="1"/>
</dbReference>